<reference evidence="1 2" key="1">
    <citation type="submission" date="2018-06" db="EMBL/GenBank/DDBJ databases">
        <title>Sphaerisporangium craniellae sp. nov., isolated from a marine sponge in the South China Sea.</title>
        <authorList>
            <person name="Li L."/>
        </authorList>
    </citation>
    <scope>NUCLEOTIDE SEQUENCE [LARGE SCALE GENOMIC DNA]</scope>
    <source>
        <strain evidence="1 2">LHW63015</strain>
    </source>
</reference>
<dbReference type="AlphaFoldDB" id="A0A366LPE4"/>
<proteinExistence type="predicted"/>
<dbReference type="Pfam" id="PF20062">
    <property type="entry name" value="DUF6461"/>
    <property type="match status" value="1"/>
</dbReference>
<protein>
    <submittedName>
        <fullName evidence="1">Uncharacterized protein</fullName>
    </submittedName>
</protein>
<comment type="caution">
    <text evidence="1">The sequence shown here is derived from an EMBL/GenBank/DDBJ whole genome shotgun (WGS) entry which is preliminary data.</text>
</comment>
<dbReference type="EMBL" id="QMEY01000020">
    <property type="protein sequence ID" value="RBQ15798.1"/>
    <property type="molecule type" value="Genomic_DNA"/>
</dbReference>
<name>A0A366LPE4_9ACTN</name>
<sequence>MAMCWTVVVPDSGRAFSLDQIAARLAGDTPHQLHEPALPGAVMLPYDTDRPVLVDRCGPTTMLLEQDHLGSTPAVLQRLSQGARTYSAWWSVNSHNRLSFAAGGELILTIDALFPCRPEDHAGIGQWPELQAMTDFFVDFEERDQHYDWQAAMLAVIDQTTGARLTSQWLAQPHPYITVRMPDAAH</sequence>
<keyword evidence="2" id="KW-1185">Reference proteome</keyword>
<accession>A0A366LPE4</accession>
<dbReference type="Proteomes" id="UP000253303">
    <property type="component" value="Unassembled WGS sequence"/>
</dbReference>
<dbReference type="InterPro" id="IPR045592">
    <property type="entry name" value="DUF6461"/>
</dbReference>
<evidence type="ECO:0000313" key="1">
    <source>
        <dbReference type="EMBL" id="RBQ15798.1"/>
    </source>
</evidence>
<evidence type="ECO:0000313" key="2">
    <source>
        <dbReference type="Proteomes" id="UP000253303"/>
    </source>
</evidence>
<organism evidence="1 2">
    <name type="scientific">Spongiactinospora rosea</name>
    <dbReference type="NCBI Taxonomy" id="2248750"/>
    <lineage>
        <taxon>Bacteria</taxon>
        <taxon>Bacillati</taxon>
        <taxon>Actinomycetota</taxon>
        <taxon>Actinomycetes</taxon>
        <taxon>Streptosporangiales</taxon>
        <taxon>Streptosporangiaceae</taxon>
        <taxon>Spongiactinospora</taxon>
    </lineage>
</organism>
<gene>
    <name evidence="1" type="ORF">DP939_32795</name>
</gene>